<keyword evidence="1" id="KW-0805">Transcription regulation</keyword>
<evidence type="ECO:0000256" key="3">
    <source>
        <dbReference type="ARBA" id="ARBA00023163"/>
    </source>
</evidence>
<protein>
    <submittedName>
        <fullName evidence="5">DNA-binding helix-turn-helix protein</fullName>
    </submittedName>
</protein>
<name>D0CFQ9_ACIB2</name>
<dbReference type="InterPro" id="IPR039418">
    <property type="entry name" value="LexA-like"/>
</dbReference>
<evidence type="ECO:0000259" key="4">
    <source>
        <dbReference type="PROSITE" id="PS50943"/>
    </source>
</evidence>
<keyword evidence="3" id="KW-0804">Transcription</keyword>
<dbReference type="Gene3D" id="2.10.109.10">
    <property type="entry name" value="Umud Fragment, subunit A"/>
    <property type="match status" value="1"/>
</dbReference>
<dbReference type="PANTHER" id="PTHR40661:SF2">
    <property type="entry name" value="HTH-TYPE TRANSCRIPTIONAL REGULATOR PRTR"/>
    <property type="match status" value="1"/>
</dbReference>
<dbReference type="PANTHER" id="PTHR40661">
    <property type="match status" value="1"/>
</dbReference>
<reference evidence="6" key="1">
    <citation type="journal article" date="2012" name="PLoS ONE">
        <title>The success of Acinetobacter species; genetic, metabolic and virulence attributes.</title>
        <authorList>
            <person name="Peleg A.Y."/>
            <person name="de Breij A."/>
            <person name="Adams M.D."/>
            <person name="Cerqueira G.M."/>
            <person name="Mocali S."/>
            <person name="Galardini M."/>
            <person name="Nibbering P.H."/>
            <person name="Earl A.M."/>
            <person name="Ward D.V."/>
            <person name="Paterson D.L."/>
            <person name="Seifert H."/>
            <person name="Dijkshoorn L."/>
        </authorList>
    </citation>
    <scope>NUCLEOTIDE SEQUENCE [LARGE SCALE GENOMIC DNA]</scope>
    <source>
        <strain evidence="6">ATCC 19606 / DSM 30007 / JCM 6841 / CCUG 19606 / CIP 70.34 / NBRC 109757 / NCIMB 12457 / NCTC 12156 / 81</strain>
    </source>
</reference>
<dbReference type="InterPro" id="IPR015927">
    <property type="entry name" value="Peptidase_S24_S26A/B/C"/>
</dbReference>
<dbReference type="Gene3D" id="1.10.260.40">
    <property type="entry name" value="lambda repressor-like DNA-binding domains"/>
    <property type="match status" value="1"/>
</dbReference>
<gene>
    <name evidence="5" type="ORF">HMPREF0010_03589</name>
</gene>
<dbReference type="SMART" id="SM00530">
    <property type="entry name" value="HTH_XRE"/>
    <property type="match status" value="1"/>
</dbReference>
<dbReference type="InterPro" id="IPR036286">
    <property type="entry name" value="LexA/Signal_pep-like_sf"/>
</dbReference>
<dbReference type="CDD" id="cd06529">
    <property type="entry name" value="S24_LexA-like"/>
    <property type="match status" value="1"/>
</dbReference>
<proteinExistence type="predicted"/>
<evidence type="ECO:0000313" key="5">
    <source>
        <dbReference type="EMBL" id="EEX01810.1"/>
    </source>
</evidence>
<evidence type="ECO:0000256" key="2">
    <source>
        <dbReference type="ARBA" id="ARBA00023125"/>
    </source>
</evidence>
<dbReference type="InterPro" id="IPR001387">
    <property type="entry name" value="Cro/C1-type_HTH"/>
</dbReference>
<dbReference type="CDD" id="cd00093">
    <property type="entry name" value="HTH_XRE"/>
    <property type="match status" value="1"/>
</dbReference>
<accession>D0CFQ9</accession>
<dbReference type="GO" id="GO:0003677">
    <property type="term" value="F:DNA binding"/>
    <property type="evidence" value="ECO:0007669"/>
    <property type="project" value="UniProtKB-KW"/>
</dbReference>
<dbReference type="Proteomes" id="UP000005740">
    <property type="component" value="Unassembled WGS sequence"/>
</dbReference>
<dbReference type="Pfam" id="PF00717">
    <property type="entry name" value="Peptidase_S24"/>
    <property type="match status" value="1"/>
</dbReference>
<dbReference type="BioCyc" id="ABAU575584-HMP:GM69-3649-MONOMER"/>
<dbReference type="AlphaFoldDB" id="D0CFQ9"/>
<dbReference type="EMBL" id="GG704581">
    <property type="protein sequence ID" value="EEX01810.1"/>
    <property type="molecule type" value="Genomic_DNA"/>
</dbReference>
<feature type="domain" description="HTH cro/C1-type" evidence="4">
    <location>
        <begin position="20"/>
        <end position="74"/>
    </location>
</feature>
<dbReference type="Pfam" id="PF01381">
    <property type="entry name" value="HTH_3"/>
    <property type="match status" value="1"/>
</dbReference>
<sequence>MRYREARIFKMAELTPGDRLRFLRTQAGLNQKELSKKTGVGQSSISDFENNVKIMAADKLAAIAKALNSTSEYIIFGGSNAKLMEDKKLAVWEDGDEIPSDMVAIKYYDDVRVSAGYGYMNETPQTHKQLWFRRDSLDAYNVSIKDSEAVVVQGESMYPEFSDGQVIAVDRSATKIFDGEIYAFQVGEDTKVKFLFNWTEQGEGGFKAVSRNEDKIRFPDEYYSPARIEAEGIYIIGQYWWKSQLKRIRR</sequence>
<keyword evidence="2 5" id="KW-0238">DNA-binding</keyword>
<dbReference type="PROSITE" id="PS50943">
    <property type="entry name" value="HTH_CROC1"/>
    <property type="match status" value="1"/>
</dbReference>
<dbReference type="InterPro" id="IPR010982">
    <property type="entry name" value="Lambda_DNA-bd_dom_sf"/>
</dbReference>
<dbReference type="SUPFAM" id="SSF51306">
    <property type="entry name" value="LexA/Signal peptidase"/>
    <property type="match status" value="1"/>
</dbReference>
<organism evidence="5 6">
    <name type="scientific">Acinetobacter baumannii (strain ATCC 19606 / DSM 30007 / JCM 6841 / CCUG 19606 / CIP 70.34 / NBRC 109757 / NCIMB 12457 / NCTC 12156 / 81)</name>
    <dbReference type="NCBI Taxonomy" id="575584"/>
    <lineage>
        <taxon>Bacteria</taxon>
        <taxon>Pseudomonadati</taxon>
        <taxon>Pseudomonadota</taxon>
        <taxon>Gammaproteobacteria</taxon>
        <taxon>Moraxellales</taxon>
        <taxon>Moraxellaceae</taxon>
        <taxon>Acinetobacter</taxon>
        <taxon>Acinetobacter calcoaceticus/baumannii complex</taxon>
    </lineage>
</organism>
<evidence type="ECO:0000313" key="6">
    <source>
        <dbReference type="Proteomes" id="UP000005740"/>
    </source>
</evidence>
<dbReference type="SUPFAM" id="SSF47413">
    <property type="entry name" value="lambda repressor-like DNA-binding domains"/>
    <property type="match status" value="1"/>
</dbReference>
<evidence type="ECO:0000256" key="1">
    <source>
        <dbReference type="ARBA" id="ARBA00023015"/>
    </source>
</evidence>